<evidence type="ECO:0000256" key="5">
    <source>
        <dbReference type="ARBA" id="ARBA00022989"/>
    </source>
</evidence>
<dbReference type="CDD" id="cd03508">
    <property type="entry name" value="Delta4-sphingolipid-FADS-like"/>
    <property type="match status" value="1"/>
</dbReference>
<protein>
    <recommendedName>
        <fullName evidence="3">sphingolipid 4-desaturase</fullName>
        <ecNumber evidence="3">1.14.19.17</ecNumber>
    </recommendedName>
</protein>
<dbReference type="InterPro" id="IPR013866">
    <property type="entry name" value="Sphingolipid_d4-desaturase_N"/>
</dbReference>
<dbReference type="GO" id="GO:0042284">
    <property type="term" value="F:sphingolipid delta-4 desaturase activity"/>
    <property type="evidence" value="ECO:0007669"/>
    <property type="project" value="UniProtKB-EC"/>
</dbReference>
<gene>
    <name evidence="11" type="ORF">CBOVIS_LOCUS10149</name>
</gene>
<comment type="subcellular location">
    <subcellularLocation>
        <location evidence="1">Membrane</location>
        <topology evidence="1">Multi-pass membrane protein</topology>
    </subcellularLocation>
</comment>
<dbReference type="AlphaFoldDB" id="A0A8S1EXB0"/>
<evidence type="ECO:0000259" key="10">
    <source>
        <dbReference type="SMART" id="SM01269"/>
    </source>
</evidence>
<evidence type="ECO:0000256" key="2">
    <source>
        <dbReference type="ARBA" id="ARBA00006146"/>
    </source>
</evidence>
<dbReference type="InterPro" id="IPR011388">
    <property type="entry name" value="DES1/DES2"/>
</dbReference>
<dbReference type="SMART" id="SM01269">
    <property type="entry name" value="Lipid_DES"/>
    <property type="match status" value="1"/>
</dbReference>
<keyword evidence="7" id="KW-0443">Lipid metabolism</keyword>
<organism evidence="11 12">
    <name type="scientific">Caenorhabditis bovis</name>
    <dbReference type="NCBI Taxonomy" id="2654633"/>
    <lineage>
        <taxon>Eukaryota</taxon>
        <taxon>Metazoa</taxon>
        <taxon>Ecdysozoa</taxon>
        <taxon>Nematoda</taxon>
        <taxon>Chromadorea</taxon>
        <taxon>Rhabditida</taxon>
        <taxon>Rhabditina</taxon>
        <taxon>Rhabditomorpha</taxon>
        <taxon>Rhabditoidea</taxon>
        <taxon>Rhabditidae</taxon>
        <taxon>Peloderinae</taxon>
        <taxon>Caenorhabditis</taxon>
    </lineage>
</organism>
<sequence>MGQSVSRDDFIWTLTDQPHMSRREAISKKYPQIKKLFGVDPSLKYVVTSMVLFQVFMCWLLQDADWTLILLQTYFCGGIINHALTLAIHDISHNTAFGNEHPLKNRFFGILANLPISVPVSVSFKKYHVEHHRYLGEDGLDTDVPTELEAKLFTSTFRKFLWLAFQPFFYAFRPLIIYKKAPTDMEILNAIVQFSFDFAIYYFFGIKSLLYLFIGTLLSMGLHPSAGHFIAEHYAFKEDQETFSYYGLWNYCTFNVGYHVEHHDFPYIPGRDLPKVRQIAPEFYENLYQHQSMTKILTDFVFDPSMGPYARLKRKPRASQQFYGNYQLWQYADAFLHYIGFYRSADLNNNSKKGPTTTTTTTHKMKSMCSIVAALVLIIAVCDAFSPDRLIPLVDFPSRSEYDYARSRFLPVKERRGALDGFEDMSGFLRQIDGIQKPRFG</sequence>
<dbReference type="PANTHER" id="PTHR12879">
    <property type="entry name" value="SPHINGOLIPID DELTA 4 DESATURASE/C-4 HYDROXYLASE PROTEIN DES2"/>
    <property type="match status" value="1"/>
</dbReference>
<keyword evidence="6" id="KW-0560">Oxidoreductase</keyword>
<evidence type="ECO:0000256" key="4">
    <source>
        <dbReference type="ARBA" id="ARBA00022692"/>
    </source>
</evidence>
<dbReference type="Pfam" id="PF08557">
    <property type="entry name" value="Lipid_DES"/>
    <property type="match status" value="1"/>
</dbReference>
<accession>A0A8S1EXB0</accession>
<feature type="transmembrane region" description="Helical" evidence="9">
    <location>
        <begin position="160"/>
        <end position="178"/>
    </location>
</feature>
<dbReference type="EMBL" id="CADEPM010000007">
    <property type="protein sequence ID" value="CAB3408362.1"/>
    <property type="molecule type" value="Genomic_DNA"/>
</dbReference>
<dbReference type="InterPro" id="IPR005804">
    <property type="entry name" value="FA_desaturase_dom"/>
</dbReference>
<evidence type="ECO:0000256" key="8">
    <source>
        <dbReference type="ARBA" id="ARBA00023136"/>
    </source>
</evidence>
<evidence type="ECO:0000313" key="11">
    <source>
        <dbReference type="EMBL" id="CAB3408362.1"/>
    </source>
</evidence>
<keyword evidence="12" id="KW-1185">Reference proteome</keyword>
<evidence type="ECO:0000256" key="7">
    <source>
        <dbReference type="ARBA" id="ARBA00023098"/>
    </source>
</evidence>
<dbReference type="Proteomes" id="UP000494206">
    <property type="component" value="Unassembled WGS sequence"/>
</dbReference>
<comment type="caution">
    <text evidence="11">The sequence shown here is derived from an EMBL/GenBank/DDBJ whole genome shotgun (WGS) entry which is preliminary data.</text>
</comment>
<evidence type="ECO:0000256" key="6">
    <source>
        <dbReference type="ARBA" id="ARBA00023002"/>
    </source>
</evidence>
<evidence type="ECO:0000256" key="1">
    <source>
        <dbReference type="ARBA" id="ARBA00004141"/>
    </source>
</evidence>
<keyword evidence="4 9" id="KW-0812">Transmembrane</keyword>
<reference evidence="11 12" key="1">
    <citation type="submission" date="2020-04" db="EMBL/GenBank/DDBJ databases">
        <authorList>
            <person name="Laetsch R D."/>
            <person name="Stevens L."/>
            <person name="Kumar S."/>
            <person name="Blaxter L. M."/>
        </authorList>
    </citation>
    <scope>NUCLEOTIDE SEQUENCE [LARGE SCALE GENOMIC DNA]</scope>
</reference>
<dbReference type="OrthoDB" id="200948at2759"/>
<comment type="similarity">
    <text evidence="2">Belongs to the fatty acid desaturase type 1 family. DEGS subfamily.</text>
</comment>
<name>A0A8S1EXB0_9PELO</name>
<feature type="transmembrane region" description="Helical" evidence="9">
    <location>
        <begin position="198"/>
        <end position="218"/>
    </location>
</feature>
<dbReference type="EC" id="1.14.19.17" evidence="3"/>
<dbReference type="PANTHER" id="PTHR12879:SF20">
    <property type="entry name" value="SPHINGOLIPID DELTA(4)-DESATURASE_C4-MONOOXYGENASE-RELATED"/>
    <property type="match status" value="1"/>
</dbReference>
<proteinExistence type="inferred from homology"/>
<dbReference type="Pfam" id="PF00487">
    <property type="entry name" value="FA_desaturase"/>
    <property type="match status" value="1"/>
</dbReference>
<dbReference type="GO" id="GO:0046513">
    <property type="term" value="P:ceramide biosynthetic process"/>
    <property type="evidence" value="ECO:0007669"/>
    <property type="project" value="TreeGrafter"/>
</dbReference>
<evidence type="ECO:0000256" key="9">
    <source>
        <dbReference type="SAM" id="Phobius"/>
    </source>
</evidence>
<evidence type="ECO:0000313" key="12">
    <source>
        <dbReference type="Proteomes" id="UP000494206"/>
    </source>
</evidence>
<feature type="domain" description="Sphingolipid delta4-desaturase N-terminal" evidence="10">
    <location>
        <begin position="5"/>
        <end position="43"/>
    </location>
</feature>
<evidence type="ECO:0000256" key="3">
    <source>
        <dbReference type="ARBA" id="ARBA00012021"/>
    </source>
</evidence>
<keyword evidence="8 9" id="KW-0472">Membrane</keyword>
<dbReference type="GO" id="GO:0016020">
    <property type="term" value="C:membrane"/>
    <property type="evidence" value="ECO:0007669"/>
    <property type="project" value="UniProtKB-SubCell"/>
</dbReference>
<keyword evidence="5 9" id="KW-1133">Transmembrane helix</keyword>